<evidence type="ECO:0008006" key="6">
    <source>
        <dbReference type="Google" id="ProtNLM"/>
    </source>
</evidence>
<feature type="signal peptide" evidence="1">
    <location>
        <begin position="1"/>
        <end position="22"/>
    </location>
</feature>
<dbReference type="PANTHER" id="PTHR23150">
    <property type="entry name" value="SULFATASE MODIFYING FACTOR 1, 2"/>
    <property type="match status" value="1"/>
</dbReference>
<keyword evidence="1" id="KW-0732">Signal</keyword>
<dbReference type="KEGG" id="fax:FUAX_18990"/>
<organism evidence="4 5">
    <name type="scientific">Fulvitalea axinellae</name>
    <dbReference type="NCBI Taxonomy" id="1182444"/>
    <lineage>
        <taxon>Bacteria</taxon>
        <taxon>Pseudomonadati</taxon>
        <taxon>Bacteroidota</taxon>
        <taxon>Cytophagia</taxon>
        <taxon>Cytophagales</taxon>
        <taxon>Persicobacteraceae</taxon>
        <taxon>Fulvitalea</taxon>
    </lineage>
</organism>
<dbReference type="PANTHER" id="PTHR23150:SF19">
    <property type="entry name" value="FORMYLGLYCINE-GENERATING ENZYME"/>
    <property type="match status" value="1"/>
</dbReference>
<dbReference type="InterPro" id="IPR016187">
    <property type="entry name" value="CTDL_fold"/>
</dbReference>
<dbReference type="EMBL" id="AP025314">
    <property type="protein sequence ID" value="BDD09467.1"/>
    <property type="molecule type" value="Genomic_DNA"/>
</dbReference>
<dbReference type="GO" id="GO:0120147">
    <property type="term" value="F:formylglycine-generating oxidase activity"/>
    <property type="evidence" value="ECO:0007669"/>
    <property type="project" value="TreeGrafter"/>
</dbReference>
<dbReference type="InterPro" id="IPR005532">
    <property type="entry name" value="SUMF_dom"/>
</dbReference>
<feature type="chain" id="PRO_5043325308" description="Formylglycine-generating enzyme family protein" evidence="1">
    <location>
        <begin position="23"/>
        <end position="1315"/>
    </location>
</feature>
<dbReference type="InterPro" id="IPR051043">
    <property type="entry name" value="Sulfatase_Mod_Factor_Kinase"/>
</dbReference>
<dbReference type="Gene3D" id="3.90.1580.10">
    <property type="entry name" value="paralog of FGE (formylglycine-generating enzyme)"/>
    <property type="match status" value="1"/>
</dbReference>
<reference evidence="4 5" key="1">
    <citation type="submission" date="2021-12" db="EMBL/GenBank/DDBJ databases">
        <title>Genome sequencing of bacteria with rrn-lacking chromosome and rrn-plasmid.</title>
        <authorList>
            <person name="Anda M."/>
            <person name="Iwasaki W."/>
        </authorList>
    </citation>
    <scope>NUCLEOTIDE SEQUENCE [LARGE SCALE GENOMIC DNA]</scope>
    <source>
        <strain evidence="4 5">DSM 100852</strain>
    </source>
</reference>
<dbReference type="Gene3D" id="2.120.10.30">
    <property type="entry name" value="TolB, C-terminal domain"/>
    <property type="match status" value="1"/>
</dbReference>
<dbReference type="Pfam" id="PF18582">
    <property type="entry name" value="HZS_alpha"/>
    <property type="match status" value="1"/>
</dbReference>
<protein>
    <recommendedName>
        <fullName evidence="6">Formylglycine-generating enzyme family protein</fullName>
    </recommendedName>
</protein>
<evidence type="ECO:0000313" key="5">
    <source>
        <dbReference type="Proteomes" id="UP001348817"/>
    </source>
</evidence>
<accession>A0AAU9CR60</accession>
<evidence type="ECO:0000259" key="3">
    <source>
        <dbReference type="Pfam" id="PF18582"/>
    </source>
</evidence>
<dbReference type="Proteomes" id="UP001348817">
    <property type="component" value="Chromosome"/>
</dbReference>
<sequence>MNVNIKLWVTALLALFSVEAMAQGISETFVKKGKDWSSTMSASRKAFRQYQKSVTFRTVSSPVMGINDAPEVLEVNLSECDNLVLQADECTDNSVHDGGIFADAYLVDKKGDKHYLDQMTFIRQIDLKGKPVIIGPKQNETIYIGKAEESRGVGIYAPGEVILDLGRRYRSFRAKVGTHRKRSGVRASMAFHAKNYSHDVIFGQLKKHYPVETETFLKYAGKRSDKWLWADEGDFEIGLLEGLIAKLEMPGYLRNRLNALKSSRDSGALLSLFLEVAQVYEFQENYLKFFRLTSVVNSVEWMRKNHSEEFEFDKVKSSYEELLAKYPKAKAEAYQNKATGFEEIHRLRGLKRKILLRNPLLKDDFVAVRHYFGDKARQVRSRDLGTPPSNFSSNGSIKGFDTKYNTEIIRLSDITEGEPIVKPLYTPKKGELVNDLELDYNAGRLMFSKVGNNGRWHLHEMDLQEKKPRQVTPDTEPDLDYFEGLYLPNGKVICASNISMQGVPCVNGKDPVANLCLYDPKTKDFHQLNFGQDNEWDPVMLPNGRVMYQRWEYTDETHYFTRVLMHMNPDGTGKKEYYGSASYWPNSIFGARPLPNDPARFVGIVTGHHGIARAGRLVVFDPRQGRFEADGVVQEIPYSDRKLVPIIKDQLVAGVWPLFSTPYPLDDKYFVVTAKLNPTGLWGVYLVDMFDNVTLIKEFEDSGIREIMPLRKRKKPMVIPDKTKRGDKEATVYIQDLYEGRGTKGVPRGTIKSLRVFAYKFGYNRMQSNHDIHGVESSWDVKRILGTVPVEEDGSVMFKVPANTPISLQPLDKDGRALQLMRSWLTAMPGEVLSCVGCHEEQNTVANPKLTLASRKQPQKIRPVSGGGARPFTFDLEIQPVLDRNCISCHNGSKKNVIDLASDKKAEDYNDFRESYLNLHPFVNRPGPESDVHVLTPMEFHASTSELVQLLEKGHYGVELEPEEWEKINTWIDLNAPYHGEWRDVTPYRGVDQVFLREKLARKYNNLYDHSDEELAGIRKYLKDNPAPAPRWKVKEGGKKPKTKIVKIKRETGERENRKTVKLNDSVSMEFVRIPAGRYVTVNAQGKRKVSEIKKAYWISATEVSNAQYRSVYPDHHTRMIDMHWKDHTGLGYEANRPGQPVVRINRDEALIFAQKLEGKHGHGFDLPTAEEWEWACRAGNEGDWSFGAEEKFVEYANLADDQLRNMTVAGVNPKPMPEYHPKFRYNNFLPRAWGFDDGNLVQTEVGSYKPNAWGLFDMHGNVKEWTKSENMNGKGIVKGGSWKDRPKRSAAGFSLPFETWQKVSDVGFRLVIRE</sequence>
<evidence type="ECO:0000259" key="2">
    <source>
        <dbReference type="Pfam" id="PF03781"/>
    </source>
</evidence>
<dbReference type="InterPro" id="IPR042095">
    <property type="entry name" value="SUMF_sf"/>
</dbReference>
<evidence type="ECO:0000313" key="4">
    <source>
        <dbReference type="EMBL" id="BDD09467.1"/>
    </source>
</evidence>
<dbReference type="SUPFAM" id="SSF82171">
    <property type="entry name" value="DPP6 N-terminal domain-like"/>
    <property type="match status" value="1"/>
</dbReference>
<dbReference type="SUPFAM" id="SSF56436">
    <property type="entry name" value="C-type lectin-like"/>
    <property type="match status" value="1"/>
</dbReference>
<feature type="domain" description="Hydrazine synthase alpha subunit middle" evidence="3">
    <location>
        <begin position="749"/>
        <end position="840"/>
    </location>
</feature>
<dbReference type="RefSeq" id="WP_338394666.1">
    <property type="nucleotide sequence ID" value="NZ_AP025314.1"/>
</dbReference>
<proteinExistence type="predicted"/>
<feature type="domain" description="Sulfatase-modifying factor enzyme-like" evidence="2">
    <location>
        <begin position="1071"/>
        <end position="1312"/>
    </location>
</feature>
<gene>
    <name evidence="4" type="ORF">FUAX_18990</name>
</gene>
<dbReference type="InterPro" id="IPR011042">
    <property type="entry name" value="6-blade_b-propeller_TolB-like"/>
</dbReference>
<name>A0AAU9CR60_9BACT</name>
<dbReference type="Pfam" id="PF03781">
    <property type="entry name" value="FGE-sulfatase"/>
    <property type="match status" value="1"/>
</dbReference>
<dbReference type="InterPro" id="IPR040698">
    <property type="entry name" value="HZS_alpha_mid"/>
</dbReference>
<evidence type="ECO:0000256" key="1">
    <source>
        <dbReference type="SAM" id="SignalP"/>
    </source>
</evidence>
<keyword evidence="5" id="KW-1185">Reference proteome</keyword>